<reference evidence="2 3" key="1">
    <citation type="submission" date="2016-04" db="EMBL/GenBank/DDBJ databases">
        <title>Complete genome seqeunce of Leptospira alstonii serovar Room22.</title>
        <authorList>
            <person name="Nally J.E."/>
            <person name="Bayles D.O."/>
            <person name="Hurley D."/>
            <person name="Fanning S."/>
            <person name="McMahon B.J."/>
            <person name="Arent Z."/>
        </authorList>
    </citation>
    <scope>NUCLEOTIDE SEQUENCE [LARGE SCALE GENOMIC DNA]</scope>
    <source>
        <strain evidence="2 3">GWTS #1</strain>
    </source>
</reference>
<name>A0A1D7V121_9LEPT</name>
<dbReference type="Pfam" id="PF08242">
    <property type="entry name" value="Methyltransf_12"/>
    <property type="match status" value="1"/>
</dbReference>
<gene>
    <name evidence="2" type="ORF">A0128_17825</name>
</gene>
<dbReference type="EMBL" id="CP015217">
    <property type="protein sequence ID" value="AOP35534.1"/>
    <property type="molecule type" value="Genomic_DNA"/>
</dbReference>
<evidence type="ECO:0000313" key="2">
    <source>
        <dbReference type="EMBL" id="AOP35534.1"/>
    </source>
</evidence>
<organism evidence="2 3">
    <name type="scientific">Leptospira tipperaryensis</name>
    <dbReference type="NCBI Taxonomy" id="2564040"/>
    <lineage>
        <taxon>Bacteria</taxon>
        <taxon>Pseudomonadati</taxon>
        <taxon>Spirochaetota</taxon>
        <taxon>Spirochaetia</taxon>
        <taxon>Leptospirales</taxon>
        <taxon>Leptospiraceae</taxon>
        <taxon>Leptospira</taxon>
    </lineage>
</organism>
<dbReference type="SUPFAM" id="SSF53335">
    <property type="entry name" value="S-adenosyl-L-methionine-dependent methyltransferases"/>
    <property type="match status" value="1"/>
</dbReference>
<dbReference type="GO" id="GO:0008168">
    <property type="term" value="F:methyltransferase activity"/>
    <property type="evidence" value="ECO:0007669"/>
    <property type="project" value="UniProtKB-KW"/>
</dbReference>
<dbReference type="KEGG" id="laj:A0128_17825"/>
<keyword evidence="3" id="KW-1185">Reference proteome</keyword>
<dbReference type="RefSeq" id="WP_069608736.1">
    <property type="nucleotide sequence ID" value="NZ_CP015217.1"/>
</dbReference>
<evidence type="ECO:0000313" key="3">
    <source>
        <dbReference type="Proteomes" id="UP000094197"/>
    </source>
</evidence>
<dbReference type="PIRSF" id="PIRSF011491">
    <property type="entry name" value="Mtase_YbcY_prd"/>
    <property type="match status" value="1"/>
</dbReference>
<keyword evidence="2" id="KW-0489">Methyltransferase</keyword>
<dbReference type="AlphaFoldDB" id="A0A1D7V121"/>
<dbReference type="CDD" id="cd02440">
    <property type="entry name" value="AdoMet_MTases"/>
    <property type="match status" value="1"/>
</dbReference>
<dbReference type="InterPro" id="IPR016584">
    <property type="entry name" value="MeTrfase_VrtF"/>
</dbReference>
<dbReference type="Gene3D" id="3.40.50.150">
    <property type="entry name" value="Vaccinia Virus protein VP39"/>
    <property type="match status" value="1"/>
</dbReference>
<dbReference type="InterPro" id="IPR029063">
    <property type="entry name" value="SAM-dependent_MTases_sf"/>
</dbReference>
<feature type="domain" description="Methyltransferase type 12" evidence="1">
    <location>
        <begin position="69"/>
        <end position="169"/>
    </location>
</feature>
<protein>
    <submittedName>
        <fullName evidence="2">Methyltransferase</fullName>
    </submittedName>
</protein>
<dbReference type="GO" id="GO:0032259">
    <property type="term" value="P:methylation"/>
    <property type="evidence" value="ECO:0007669"/>
    <property type="project" value="UniProtKB-KW"/>
</dbReference>
<dbReference type="OrthoDB" id="507855at2"/>
<keyword evidence="2" id="KW-0808">Transferase</keyword>
<proteinExistence type="predicted"/>
<accession>A0A1D7V121</accession>
<sequence length="236" mass="26851">MQQNQLYIDLGLSEDKYSQEVIAGQQVYTSSFLRIYDLVVLHIISRWFWRCPPQNMVQLYNKHLSANHLDIGVGTGYLLQKAKFPVVKPKISVMDLNANSLMEARKRLSDLAGEFNAYRANILEPINTKEKFDSIGLSFLFHCVPGAIREKASTAFKNLLKIRNPDGVIFGSTALHDLGQTHYLSRRGMKNLNRRGVFHNTQDTFSDLEAALKENFKDYELYVIGAIAFFAGKKAK</sequence>
<dbReference type="InterPro" id="IPR013217">
    <property type="entry name" value="Methyltransf_12"/>
</dbReference>
<dbReference type="Proteomes" id="UP000094197">
    <property type="component" value="Chromosome 1"/>
</dbReference>
<evidence type="ECO:0000259" key="1">
    <source>
        <dbReference type="Pfam" id="PF08242"/>
    </source>
</evidence>